<evidence type="ECO:0000313" key="1">
    <source>
        <dbReference type="EMBL" id="KAF7811375.1"/>
    </source>
</evidence>
<proteinExistence type="predicted"/>
<evidence type="ECO:0000313" key="2">
    <source>
        <dbReference type="Proteomes" id="UP000634136"/>
    </source>
</evidence>
<reference evidence="1" key="1">
    <citation type="submission" date="2020-09" db="EMBL/GenBank/DDBJ databases">
        <title>Genome-Enabled Discovery of Anthraquinone Biosynthesis in Senna tora.</title>
        <authorList>
            <person name="Kang S.-H."/>
            <person name="Pandey R.P."/>
            <person name="Lee C.-M."/>
            <person name="Sim J.-S."/>
            <person name="Jeong J.-T."/>
            <person name="Choi B.-S."/>
            <person name="Jung M."/>
            <person name="Ginzburg D."/>
            <person name="Zhao K."/>
            <person name="Won S.Y."/>
            <person name="Oh T.-J."/>
            <person name="Yu Y."/>
            <person name="Kim N.-H."/>
            <person name="Lee O.R."/>
            <person name="Lee T.-H."/>
            <person name="Bashyal P."/>
            <person name="Kim T.-S."/>
            <person name="Lee W.-H."/>
            <person name="Kawkins C."/>
            <person name="Kim C.-K."/>
            <person name="Kim J.S."/>
            <person name="Ahn B.O."/>
            <person name="Rhee S.Y."/>
            <person name="Sohng J.K."/>
        </authorList>
    </citation>
    <scope>NUCLEOTIDE SEQUENCE</scope>
    <source>
        <tissue evidence="1">Leaf</tissue>
    </source>
</reference>
<dbReference type="EMBL" id="JAAIUW010000010">
    <property type="protein sequence ID" value="KAF7811375.1"/>
    <property type="molecule type" value="Genomic_DNA"/>
</dbReference>
<dbReference type="AlphaFoldDB" id="A0A834SW70"/>
<accession>A0A834SW70</accession>
<sequence length="33" mass="3632">MASSLFQALSLSHHCRSSSTIIVQTVIVHKHRG</sequence>
<keyword evidence="2" id="KW-1185">Reference proteome</keyword>
<name>A0A834SW70_9FABA</name>
<protein>
    <submittedName>
        <fullName evidence="1">Uncharacterized protein</fullName>
    </submittedName>
</protein>
<gene>
    <name evidence="1" type="ORF">G2W53_032351</name>
</gene>
<organism evidence="1 2">
    <name type="scientific">Senna tora</name>
    <dbReference type="NCBI Taxonomy" id="362788"/>
    <lineage>
        <taxon>Eukaryota</taxon>
        <taxon>Viridiplantae</taxon>
        <taxon>Streptophyta</taxon>
        <taxon>Embryophyta</taxon>
        <taxon>Tracheophyta</taxon>
        <taxon>Spermatophyta</taxon>
        <taxon>Magnoliopsida</taxon>
        <taxon>eudicotyledons</taxon>
        <taxon>Gunneridae</taxon>
        <taxon>Pentapetalae</taxon>
        <taxon>rosids</taxon>
        <taxon>fabids</taxon>
        <taxon>Fabales</taxon>
        <taxon>Fabaceae</taxon>
        <taxon>Caesalpinioideae</taxon>
        <taxon>Cassia clade</taxon>
        <taxon>Senna</taxon>
    </lineage>
</organism>
<dbReference type="Proteomes" id="UP000634136">
    <property type="component" value="Unassembled WGS sequence"/>
</dbReference>
<comment type="caution">
    <text evidence="1">The sequence shown here is derived from an EMBL/GenBank/DDBJ whole genome shotgun (WGS) entry which is preliminary data.</text>
</comment>